<dbReference type="SMART" id="SM00320">
    <property type="entry name" value="WD40"/>
    <property type="match status" value="6"/>
</dbReference>
<dbReference type="Gene3D" id="2.130.10.10">
    <property type="entry name" value="YVTN repeat-like/Quinoprotein amine dehydrogenase"/>
    <property type="match status" value="2"/>
</dbReference>
<dbReference type="RefSeq" id="WP_145204200.1">
    <property type="nucleotide sequence ID" value="NZ_CP036267.1"/>
</dbReference>
<dbReference type="PROSITE" id="PS51007">
    <property type="entry name" value="CYTC"/>
    <property type="match status" value="1"/>
</dbReference>
<accession>A0A517QU18</accession>
<dbReference type="InterPro" id="IPR036909">
    <property type="entry name" value="Cyt_c-like_dom_sf"/>
</dbReference>
<dbReference type="KEGG" id="tpol:Mal48_44060"/>
<evidence type="ECO:0000313" key="8">
    <source>
        <dbReference type="Proteomes" id="UP000315724"/>
    </source>
</evidence>
<dbReference type="GO" id="GO:0009055">
    <property type="term" value="F:electron transfer activity"/>
    <property type="evidence" value="ECO:0007669"/>
    <property type="project" value="InterPro"/>
</dbReference>
<dbReference type="SUPFAM" id="SSF50978">
    <property type="entry name" value="WD40 repeat-like"/>
    <property type="match status" value="1"/>
</dbReference>
<protein>
    <submittedName>
        <fullName evidence="7">WD domain, G-beta repeat</fullName>
    </submittedName>
</protein>
<dbReference type="InterPro" id="IPR003343">
    <property type="entry name" value="Big_2"/>
</dbReference>
<feature type="domain" description="Cytochrome c" evidence="6">
    <location>
        <begin position="34"/>
        <end position="125"/>
    </location>
</feature>
<dbReference type="Pfam" id="PF07583">
    <property type="entry name" value="PSCyt2"/>
    <property type="match status" value="1"/>
</dbReference>
<sequence length="1698" mass="185389" precursor="true">MTPNLHQLASFCLCFFTLSTGISTAVAQGAREVSYHEQIRPIFQANCQGCHQSAKAGGGYLVTSFSDVLKAGESGESAIQPGKPDKSYLIDQITPVDGEAAMPKGKKALSKHEIELIRTWIEQGAKDDSPKRTRAVYDKDHPPVYTRPPVVTSIDISPDGSILAVAGFHEVLLRSGDGEKLLGRLIGLSEQIESVAFSADGKRLAVAGGLPARTGEIQIWSVEDQKLELSIPISFDTVYGASWSPDGKMVAVGCSDNIVRGFDTTTGEQVFFNGAHSDWPLNTVFSADGSQIVSVGRDMSTKLYQVETERFIDNVTSITPGALKGGLSALAGHPERDEVLVGGSDGVPGIYRMNRLTKRVIGDNANLIRRYPEMKGRIFSVAYSPGGKKIAAGSSLNGRGQVFTYAADFNPGLPDEIRKIVETRTQAQTPEQKKTLEDYVTAGTEIATQTEIPTGVFAVAFSADGKSVIAAGGDGLLRFINTENGEVTKTISPVEIDANDADASREIATVQGDDALIGEESLPTGTILESLEVAPSSVTLSGKYDYVQLLVTGILDSGDRVDVTRMSTIQVNGEAVTVSPLGRVLFHAPGQSEVVISLGEESVKVPVTVAASDASTKTSFVQDVNPVLSRLGCNQGTCHGAKDGKNGFKLSLRGYDPLYDVRAFTDDLKSRRTNVASPDNSLMLLKSSGAVPHVGGQLTTPGEPYYEIIRKWISEGCQLDVTDPKVASISLQPENPVIQDLGGRQQFRVIATYVDGSSKDVTREAYIESSNTEVADVNRVGVVTAIRRGEAPILARFEGAYAATTLTAMGDRAGFVWEEPETWTEADKFVAEKWQRMKIAPSGLCTDEEFVRRVFLDLTGLPPSTEQLETFLADQSPTRQKRDALVDQLVGSEAFVDYWTNKWADLLQVNRKFLGVEGAKNFRAWIRERVKNNVPYDQFSYEILTASGSNKVNPAASYYKILREPTEIMENTTHLFLGVRFNCNKCHDHPFERWTQDQYYETAAFFAQVGLKRDPENAAGNLGGTAVEGAKPLWEVVFDKTEGDVIHDRTQAVTAPNVPYDRELELPKDASRRENLAKWITSAENDYFARSYVNRVWGYLMGIGLIEPLDDIRAGNPASNPELLDHLTNGFVESGFNVQELMKTICKSRAYQLSVATNEWNQDDNTNYSHAVLKRLPAEVLYDSVYTVTGAKMQIPGVPEGTRAAAIPDSGIELKDGFLANLGRPVRESACECERSSDLQLGPVMALMNGPTVNSAISQEGNAIAKLVETVSDDRQLVDQLFMRILNRSATDREIDATLEVYKSLQSGHQKLVAEFEKYSAEIAPIVAEKEAKRQASIKAAEAKLAKYIEDSKPANEAAAKAREKKIAAAQKAIDDHLATAPERIKEWEKTVEASGTPWAAVEFTNLKTTTGAKLEAQDDLSVFASGPNNKKGNYLISGKTVLKTLTGLKLEALTDDRLPKRGPGRAAGGNFVLSELTVQAWPVGKPDQKQTLKLKNAQADFSQGGYSVASAIDGKQPTAGNGWALSPKTGENHTATFELETPLTFDEEIVLHLTMSQRYQDNTHTIGKFRVSVTDAMVPVNFGNPRILVEVVNKPLEERTDEEKAGLLTYFNEQDSELQKRKKALVAANLPIRPDPQRVAIQSELDDRKKPQPEDPKFARLKRAVSLSEQQLKNSRLTTAQDLAWALINSPAFLFNR</sequence>
<keyword evidence="1 4" id="KW-0349">Heme</keyword>
<dbReference type="GO" id="GO:0046872">
    <property type="term" value="F:metal ion binding"/>
    <property type="evidence" value="ECO:0007669"/>
    <property type="project" value="UniProtKB-KW"/>
</dbReference>
<dbReference type="InterPro" id="IPR022655">
    <property type="entry name" value="DUF1553"/>
</dbReference>
<evidence type="ECO:0000256" key="4">
    <source>
        <dbReference type="PROSITE-ProRule" id="PRU00433"/>
    </source>
</evidence>
<keyword evidence="5" id="KW-0732">Signal</keyword>
<dbReference type="EMBL" id="CP036267">
    <property type="protein sequence ID" value="QDT35131.1"/>
    <property type="molecule type" value="Genomic_DNA"/>
</dbReference>
<dbReference type="Proteomes" id="UP000315724">
    <property type="component" value="Chromosome"/>
</dbReference>
<dbReference type="SUPFAM" id="SSF46626">
    <property type="entry name" value="Cytochrome c"/>
    <property type="match status" value="1"/>
</dbReference>
<dbReference type="InterPro" id="IPR036322">
    <property type="entry name" value="WD40_repeat_dom_sf"/>
</dbReference>
<keyword evidence="3 4" id="KW-0408">Iron</keyword>
<dbReference type="InterPro" id="IPR015943">
    <property type="entry name" value="WD40/YVTN_repeat-like_dom_sf"/>
</dbReference>
<dbReference type="PANTHER" id="PTHR35889">
    <property type="entry name" value="CYCLOINULO-OLIGOSACCHARIDE FRUCTANOTRANSFERASE-RELATED"/>
    <property type="match status" value="1"/>
</dbReference>
<dbReference type="OrthoDB" id="289126at2"/>
<dbReference type="SMART" id="SM00635">
    <property type="entry name" value="BID_2"/>
    <property type="match status" value="2"/>
</dbReference>
<evidence type="ECO:0000259" key="6">
    <source>
        <dbReference type="PROSITE" id="PS51007"/>
    </source>
</evidence>
<gene>
    <name evidence="7" type="ORF">Mal48_44060</name>
</gene>
<dbReference type="GO" id="GO:0020037">
    <property type="term" value="F:heme binding"/>
    <property type="evidence" value="ECO:0007669"/>
    <property type="project" value="InterPro"/>
</dbReference>
<dbReference type="InterPro" id="IPR001680">
    <property type="entry name" value="WD40_rpt"/>
</dbReference>
<dbReference type="Pfam" id="PF00400">
    <property type="entry name" value="WD40"/>
    <property type="match status" value="1"/>
</dbReference>
<feature type="signal peptide" evidence="5">
    <location>
        <begin position="1"/>
        <end position="27"/>
    </location>
</feature>
<name>A0A517QU18_9PLAN</name>
<organism evidence="7 8">
    <name type="scientific">Thalassoglobus polymorphus</name>
    <dbReference type="NCBI Taxonomy" id="2527994"/>
    <lineage>
        <taxon>Bacteria</taxon>
        <taxon>Pseudomonadati</taxon>
        <taxon>Planctomycetota</taxon>
        <taxon>Planctomycetia</taxon>
        <taxon>Planctomycetales</taxon>
        <taxon>Planctomycetaceae</taxon>
        <taxon>Thalassoglobus</taxon>
    </lineage>
</organism>
<dbReference type="InterPro" id="IPR011444">
    <property type="entry name" value="DUF1549"/>
</dbReference>
<dbReference type="Pfam" id="PF07635">
    <property type="entry name" value="PSCyt1"/>
    <property type="match status" value="1"/>
</dbReference>
<keyword evidence="2 4" id="KW-0479">Metal-binding</keyword>
<evidence type="ECO:0000256" key="5">
    <source>
        <dbReference type="SAM" id="SignalP"/>
    </source>
</evidence>
<dbReference type="PANTHER" id="PTHR35889:SF3">
    <property type="entry name" value="F-BOX DOMAIN-CONTAINING PROTEIN"/>
    <property type="match status" value="1"/>
</dbReference>
<evidence type="ECO:0000256" key="2">
    <source>
        <dbReference type="ARBA" id="ARBA00022723"/>
    </source>
</evidence>
<evidence type="ECO:0000256" key="3">
    <source>
        <dbReference type="ARBA" id="ARBA00023004"/>
    </source>
</evidence>
<feature type="chain" id="PRO_5022169449" evidence="5">
    <location>
        <begin position="28"/>
        <end position="1698"/>
    </location>
</feature>
<dbReference type="Gene3D" id="2.60.40.1080">
    <property type="match status" value="1"/>
</dbReference>
<evidence type="ECO:0000313" key="7">
    <source>
        <dbReference type="EMBL" id="QDT35131.1"/>
    </source>
</evidence>
<dbReference type="InterPro" id="IPR011429">
    <property type="entry name" value="Cyt_c_Planctomycete-type"/>
</dbReference>
<dbReference type="Pfam" id="PF07587">
    <property type="entry name" value="PSD1"/>
    <property type="match status" value="1"/>
</dbReference>
<dbReference type="Gene3D" id="1.10.760.10">
    <property type="entry name" value="Cytochrome c-like domain"/>
    <property type="match status" value="1"/>
</dbReference>
<proteinExistence type="predicted"/>
<dbReference type="SUPFAM" id="SSF63829">
    <property type="entry name" value="Calcium-dependent phosphotriesterase"/>
    <property type="match status" value="1"/>
</dbReference>
<keyword evidence="8" id="KW-1185">Reference proteome</keyword>
<evidence type="ECO:0000256" key="1">
    <source>
        <dbReference type="ARBA" id="ARBA00022617"/>
    </source>
</evidence>
<reference evidence="7 8" key="1">
    <citation type="submission" date="2019-02" db="EMBL/GenBank/DDBJ databases">
        <title>Deep-cultivation of Planctomycetes and their phenomic and genomic characterization uncovers novel biology.</title>
        <authorList>
            <person name="Wiegand S."/>
            <person name="Jogler M."/>
            <person name="Boedeker C."/>
            <person name="Pinto D."/>
            <person name="Vollmers J."/>
            <person name="Rivas-Marin E."/>
            <person name="Kohn T."/>
            <person name="Peeters S.H."/>
            <person name="Heuer A."/>
            <person name="Rast P."/>
            <person name="Oberbeckmann S."/>
            <person name="Bunk B."/>
            <person name="Jeske O."/>
            <person name="Meyerdierks A."/>
            <person name="Storesund J.E."/>
            <person name="Kallscheuer N."/>
            <person name="Luecker S."/>
            <person name="Lage O.M."/>
            <person name="Pohl T."/>
            <person name="Merkel B.J."/>
            <person name="Hornburger P."/>
            <person name="Mueller R.-W."/>
            <person name="Bruemmer F."/>
            <person name="Labrenz M."/>
            <person name="Spormann A.M."/>
            <person name="Op den Camp H."/>
            <person name="Overmann J."/>
            <person name="Amann R."/>
            <person name="Jetten M.S.M."/>
            <person name="Mascher T."/>
            <person name="Medema M.H."/>
            <person name="Devos D.P."/>
            <person name="Kaster A.-K."/>
            <person name="Ovreas L."/>
            <person name="Rohde M."/>
            <person name="Galperin M.Y."/>
            <person name="Jogler C."/>
        </authorList>
    </citation>
    <scope>NUCLEOTIDE SEQUENCE [LARGE SCALE GENOMIC DNA]</scope>
    <source>
        <strain evidence="7 8">Mal48</strain>
    </source>
</reference>
<dbReference type="InterPro" id="IPR009056">
    <property type="entry name" value="Cyt_c-like_dom"/>
</dbReference>